<dbReference type="PANTHER" id="PTHR47810">
    <property type="entry name" value="DNA LIGASE"/>
    <property type="match status" value="1"/>
</dbReference>
<accession>A0A222G416</accession>
<feature type="signal peptide" evidence="7">
    <location>
        <begin position="1"/>
        <end position="25"/>
    </location>
</feature>
<name>A0A222G416_9GAMM</name>
<dbReference type="Proteomes" id="UP000202259">
    <property type="component" value="Chromosome"/>
</dbReference>
<comment type="catalytic activity">
    <reaction evidence="6">
        <text>ATP + (deoxyribonucleotide)n-3'-hydroxyl + 5'-phospho-(deoxyribonucleotide)m = (deoxyribonucleotide)n+m + AMP + diphosphate.</text>
        <dbReference type="EC" id="6.5.1.1"/>
    </reaction>
</comment>
<evidence type="ECO:0000256" key="3">
    <source>
        <dbReference type="ARBA" id="ARBA00022705"/>
    </source>
</evidence>
<evidence type="ECO:0000313" key="11">
    <source>
        <dbReference type="Proteomes" id="UP000202259"/>
    </source>
</evidence>
<organism evidence="10 11">
    <name type="scientific">Cognaticolwellia beringensis</name>
    <dbReference type="NCBI Taxonomy" id="1967665"/>
    <lineage>
        <taxon>Bacteria</taxon>
        <taxon>Pseudomonadati</taxon>
        <taxon>Pseudomonadota</taxon>
        <taxon>Gammaproteobacteria</taxon>
        <taxon>Alteromonadales</taxon>
        <taxon>Colwelliaceae</taxon>
        <taxon>Cognaticolwellia</taxon>
    </lineage>
</organism>
<dbReference type="PANTHER" id="PTHR47810:SF1">
    <property type="entry name" value="DNA LIGASE B"/>
    <property type="match status" value="1"/>
</dbReference>
<dbReference type="InterPro" id="IPR012310">
    <property type="entry name" value="DNA_ligase_ATP-dep_cent"/>
</dbReference>
<keyword evidence="2 10" id="KW-0436">Ligase</keyword>
<evidence type="ECO:0000259" key="9">
    <source>
        <dbReference type="Pfam" id="PF14743"/>
    </source>
</evidence>
<dbReference type="Pfam" id="PF01068">
    <property type="entry name" value="DNA_ligase_A_M"/>
    <property type="match status" value="1"/>
</dbReference>
<dbReference type="CDD" id="cd07896">
    <property type="entry name" value="Adenylation_kDNA_ligase_like"/>
    <property type="match status" value="1"/>
</dbReference>
<keyword evidence="7" id="KW-0732">Signal</keyword>
<dbReference type="GO" id="GO:0005524">
    <property type="term" value="F:ATP binding"/>
    <property type="evidence" value="ECO:0007669"/>
    <property type="project" value="InterPro"/>
</dbReference>
<dbReference type="GO" id="GO:0006310">
    <property type="term" value="P:DNA recombination"/>
    <property type="evidence" value="ECO:0007669"/>
    <property type="project" value="InterPro"/>
</dbReference>
<dbReference type="GO" id="GO:0003910">
    <property type="term" value="F:DNA ligase (ATP) activity"/>
    <property type="evidence" value="ECO:0007669"/>
    <property type="project" value="UniProtKB-EC"/>
</dbReference>
<evidence type="ECO:0000256" key="4">
    <source>
        <dbReference type="ARBA" id="ARBA00022763"/>
    </source>
</evidence>
<feature type="domain" description="DNA ligase OB-like" evidence="9">
    <location>
        <begin position="225"/>
        <end position="288"/>
    </location>
</feature>
<dbReference type="NCBIfam" id="NF006592">
    <property type="entry name" value="PRK09125.1"/>
    <property type="match status" value="1"/>
</dbReference>
<keyword evidence="3" id="KW-0235">DNA replication</keyword>
<dbReference type="RefSeq" id="WP_081148253.1">
    <property type="nucleotide sequence ID" value="NZ_CP020465.1"/>
</dbReference>
<dbReference type="GO" id="GO:0006260">
    <property type="term" value="P:DNA replication"/>
    <property type="evidence" value="ECO:0007669"/>
    <property type="project" value="UniProtKB-KW"/>
</dbReference>
<dbReference type="InterPro" id="IPR050326">
    <property type="entry name" value="NAD_dep_DNA_ligaseB"/>
</dbReference>
<dbReference type="KEGG" id="cber:B5D82_00265"/>
<sequence>MFQTTTYQQFFCLIFLLFILPCVQAQQVKKDQMDLKKPRLQLATKYHKSTAITDYWVSEKLDGVRGYWTGKQLLTRSGNLLSPPEWFIENWPKVAMGGELWSERGKFEQISACVRRKRSDGACWKNLKLMIFDLPQQTNSFTARIATMKQLIQDNHSPYLAMIQQQKVANNADLYAWLNRVVDNHGEGLMLHLASATYQRGRSKNLLKLKRHQDAEAVVIGHSAGKGKYQGLLGALLVKTPEGIIFKIGTGLSDHQRKLAPKVGSVITYKYIGKTQRGVPRFASFLRIKNVH</sequence>
<dbReference type="Pfam" id="PF14743">
    <property type="entry name" value="DNA_ligase_OB_2"/>
    <property type="match status" value="1"/>
</dbReference>
<feature type="domain" description="ATP-dependent DNA ligase family profile" evidence="8">
    <location>
        <begin position="124"/>
        <end position="210"/>
    </location>
</feature>
<keyword evidence="4" id="KW-0227">DNA damage</keyword>
<evidence type="ECO:0000313" key="10">
    <source>
        <dbReference type="EMBL" id="ASP46343.1"/>
    </source>
</evidence>
<dbReference type="GO" id="GO:0006281">
    <property type="term" value="P:DNA repair"/>
    <property type="evidence" value="ECO:0007669"/>
    <property type="project" value="UniProtKB-KW"/>
</dbReference>
<dbReference type="AlphaFoldDB" id="A0A222G416"/>
<dbReference type="Gene3D" id="3.30.1490.70">
    <property type="match status" value="1"/>
</dbReference>
<evidence type="ECO:0000256" key="1">
    <source>
        <dbReference type="ARBA" id="ARBA00001968"/>
    </source>
</evidence>
<evidence type="ECO:0000256" key="7">
    <source>
        <dbReference type="SAM" id="SignalP"/>
    </source>
</evidence>
<protein>
    <submittedName>
        <fullName evidence="10">DNA ligase</fullName>
    </submittedName>
</protein>
<proteinExistence type="predicted"/>
<evidence type="ECO:0000256" key="6">
    <source>
        <dbReference type="ARBA" id="ARBA00034003"/>
    </source>
</evidence>
<comment type="cofactor">
    <cofactor evidence="1">
        <name>a divalent metal cation</name>
        <dbReference type="ChEBI" id="CHEBI:60240"/>
    </cofactor>
</comment>
<evidence type="ECO:0000256" key="5">
    <source>
        <dbReference type="ARBA" id="ARBA00023204"/>
    </source>
</evidence>
<keyword evidence="11" id="KW-1185">Reference proteome</keyword>
<dbReference type="InterPro" id="IPR012340">
    <property type="entry name" value="NA-bd_OB-fold"/>
</dbReference>
<gene>
    <name evidence="10" type="ORF">B5D82_00265</name>
</gene>
<dbReference type="Gene3D" id="2.40.50.140">
    <property type="entry name" value="Nucleic acid-binding proteins"/>
    <property type="match status" value="1"/>
</dbReference>
<dbReference type="CDD" id="cd08041">
    <property type="entry name" value="OBF_kDNA_ligase_like"/>
    <property type="match status" value="1"/>
</dbReference>
<feature type="chain" id="PRO_5011316892" evidence="7">
    <location>
        <begin position="26"/>
        <end position="292"/>
    </location>
</feature>
<dbReference type="SUPFAM" id="SSF56091">
    <property type="entry name" value="DNA ligase/mRNA capping enzyme, catalytic domain"/>
    <property type="match status" value="1"/>
</dbReference>
<evidence type="ECO:0000256" key="2">
    <source>
        <dbReference type="ARBA" id="ARBA00022598"/>
    </source>
</evidence>
<dbReference type="InterPro" id="IPR029319">
    <property type="entry name" value="DNA_ligase_OB"/>
</dbReference>
<dbReference type="EMBL" id="CP020465">
    <property type="protein sequence ID" value="ASP46343.1"/>
    <property type="molecule type" value="Genomic_DNA"/>
</dbReference>
<evidence type="ECO:0000259" key="8">
    <source>
        <dbReference type="Pfam" id="PF01068"/>
    </source>
</evidence>
<dbReference type="SUPFAM" id="SSF50249">
    <property type="entry name" value="Nucleic acid-binding proteins"/>
    <property type="match status" value="1"/>
</dbReference>
<keyword evidence="5" id="KW-0234">DNA repair</keyword>
<dbReference type="Gene3D" id="3.30.470.30">
    <property type="entry name" value="DNA ligase/mRNA capping enzyme"/>
    <property type="match status" value="1"/>
</dbReference>
<reference evidence="10 11" key="1">
    <citation type="submission" date="2017-08" db="EMBL/GenBank/DDBJ databases">
        <title>Complete genome of Colwellia sp. NB097-1, a psychrophile bacterium ioslated from Bering Sea.</title>
        <authorList>
            <person name="Chen X."/>
        </authorList>
    </citation>
    <scope>NUCLEOTIDE SEQUENCE [LARGE SCALE GENOMIC DNA]</scope>
    <source>
        <strain evidence="10 11">NB097-1</strain>
    </source>
</reference>
<dbReference type="OrthoDB" id="9782700at2"/>